<evidence type="ECO:0000256" key="2">
    <source>
        <dbReference type="ARBA" id="ARBA00023125"/>
    </source>
</evidence>
<dbReference type="PANTHER" id="PTHR44846">
    <property type="entry name" value="MANNOSYL-D-GLYCERATE TRANSPORT/METABOLISM SYSTEM REPRESSOR MNGR-RELATED"/>
    <property type="match status" value="1"/>
</dbReference>
<dbReference type="InterPro" id="IPR036388">
    <property type="entry name" value="WH-like_DNA-bd_sf"/>
</dbReference>
<keyword evidence="1" id="KW-0805">Transcription regulation</keyword>
<dbReference type="Gene3D" id="3.40.1410.10">
    <property type="entry name" value="Chorismate lyase-like"/>
    <property type="match status" value="1"/>
</dbReference>
<dbReference type="GO" id="GO:0003700">
    <property type="term" value="F:DNA-binding transcription factor activity"/>
    <property type="evidence" value="ECO:0007669"/>
    <property type="project" value="InterPro"/>
</dbReference>
<accession>A0AAJ1N145</accession>
<organism evidence="5 6">
    <name type="scientific">Xenorhabdus bovienii</name>
    <name type="common">Xenorhabdus nematophila subsp. bovienii</name>
    <dbReference type="NCBI Taxonomy" id="40576"/>
    <lineage>
        <taxon>Bacteria</taxon>
        <taxon>Pseudomonadati</taxon>
        <taxon>Pseudomonadota</taxon>
        <taxon>Gammaproteobacteria</taxon>
        <taxon>Enterobacterales</taxon>
        <taxon>Morganellaceae</taxon>
        <taxon>Xenorhabdus</taxon>
    </lineage>
</organism>
<reference evidence="5" key="1">
    <citation type="submission" date="2021-08" db="EMBL/GenBank/DDBJ databases">
        <authorList>
            <person name="Papudeshi B."/>
            <person name="Bashey-Visser F."/>
        </authorList>
    </citation>
    <scope>NUCLEOTIDE SEQUENCE</scope>
    <source>
        <strain evidence="5">MC_266_E_2016</strain>
    </source>
</reference>
<sequence length="262" mass="29732">MPNHFVDWVREELKKKSSSPRYIQLQQTIEIAIKKQLINEDDFLPPERRLAELLNISRVTVSKAMQLLEEKGVIIRQQGVGTQVAKPGGGSLNQAVGFTSQIVKEGGTVSNYWLSRRIIPAPEDIARKLSIHIGEKIAELRRIRLANGTPVSLENTYIPREYLPNPELLEGSLYAHWEEQGIHLTNVNHKIKAIACSMELAILLNIAEKSPLLQIHQISQNNQNEIIEFSEILCRGDIYGLDFNAPQNIDIKYNKKIVSNRQ</sequence>
<dbReference type="Pfam" id="PF00392">
    <property type="entry name" value="GntR"/>
    <property type="match status" value="1"/>
</dbReference>
<dbReference type="PANTHER" id="PTHR44846:SF1">
    <property type="entry name" value="MANNOSYL-D-GLYCERATE TRANSPORT_METABOLISM SYSTEM REPRESSOR MNGR-RELATED"/>
    <property type="match status" value="1"/>
</dbReference>
<dbReference type="PRINTS" id="PR00035">
    <property type="entry name" value="HTHGNTR"/>
</dbReference>
<comment type="caution">
    <text evidence="5">The sequence shown here is derived from an EMBL/GenBank/DDBJ whole genome shotgun (WGS) entry which is preliminary data.</text>
</comment>
<dbReference type="SMART" id="SM00866">
    <property type="entry name" value="UTRA"/>
    <property type="match status" value="1"/>
</dbReference>
<dbReference type="InterPro" id="IPR028978">
    <property type="entry name" value="Chorismate_lyase_/UTRA_dom_sf"/>
</dbReference>
<dbReference type="InterPro" id="IPR000524">
    <property type="entry name" value="Tscrpt_reg_HTH_GntR"/>
</dbReference>
<dbReference type="RefSeq" id="WP_274712529.1">
    <property type="nucleotide sequence ID" value="NZ_JAILSO010000030.1"/>
</dbReference>
<dbReference type="SUPFAM" id="SSF46785">
    <property type="entry name" value="Winged helix' DNA-binding domain"/>
    <property type="match status" value="1"/>
</dbReference>
<keyword evidence="2" id="KW-0238">DNA-binding</keyword>
<dbReference type="Proteomes" id="UP001222434">
    <property type="component" value="Unassembled WGS sequence"/>
</dbReference>
<dbReference type="SUPFAM" id="SSF64288">
    <property type="entry name" value="Chorismate lyase-like"/>
    <property type="match status" value="1"/>
</dbReference>
<protein>
    <submittedName>
        <fullName evidence="5">GntR family transcriptional regulator</fullName>
    </submittedName>
</protein>
<gene>
    <name evidence="5" type="ORF">KKJ01_10270</name>
</gene>
<evidence type="ECO:0000259" key="4">
    <source>
        <dbReference type="PROSITE" id="PS50949"/>
    </source>
</evidence>
<reference evidence="5" key="2">
    <citation type="journal article" date="2022" name="J. Evol. Biol.">
        <title>Pre- and post-association barriers to host switching in sympatric mutualists.</title>
        <authorList>
            <person name="Dinges Z.M."/>
            <person name="Phillips R.K."/>
            <person name="Lively C.M."/>
            <person name="Bashey F."/>
        </authorList>
    </citation>
    <scope>NUCLEOTIDE SEQUENCE</scope>
    <source>
        <strain evidence="5">MC_266_E_2016</strain>
    </source>
</reference>
<dbReference type="GO" id="GO:0045892">
    <property type="term" value="P:negative regulation of DNA-templated transcription"/>
    <property type="evidence" value="ECO:0007669"/>
    <property type="project" value="TreeGrafter"/>
</dbReference>
<dbReference type="Pfam" id="PF07702">
    <property type="entry name" value="UTRA"/>
    <property type="match status" value="1"/>
</dbReference>
<name>A0AAJ1N145_XENBV</name>
<dbReference type="SMART" id="SM00345">
    <property type="entry name" value="HTH_GNTR"/>
    <property type="match status" value="1"/>
</dbReference>
<dbReference type="AlphaFoldDB" id="A0AAJ1N145"/>
<dbReference type="GO" id="GO:0003677">
    <property type="term" value="F:DNA binding"/>
    <property type="evidence" value="ECO:0007669"/>
    <property type="project" value="UniProtKB-KW"/>
</dbReference>
<dbReference type="InterPro" id="IPR050679">
    <property type="entry name" value="Bact_HTH_transcr_reg"/>
</dbReference>
<evidence type="ECO:0000256" key="3">
    <source>
        <dbReference type="ARBA" id="ARBA00023163"/>
    </source>
</evidence>
<proteinExistence type="predicted"/>
<keyword evidence="3" id="KW-0804">Transcription</keyword>
<feature type="domain" description="HTH gntR-type" evidence="4">
    <location>
        <begin position="19"/>
        <end position="87"/>
    </location>
</feature>
<dbReference type="EMBL" id="JAILSO010000030">
    <property type="protein sequence ID" value="MDE1478602.1"/>
    <property type="molecule type" value="Genomic_DNA"/>
</dbReference>
<evidence type="ECO:0000313" key="5">
    <source>
        <dbReference type="EMBL" id="MDE1478602.1"/>
    </source>
</evidence>
<dbReference type="InterPro" id="IPR036390">
    <property type="entry name" value="WH_DNA-bd_sf"/>
</dbReference>
<dbReference type="PROSITE" id="PS50949">
    <property type="entry name" value="HTH_GNTR"/>
    <property type="match status" value="1"/>
</dbReference>
<dbReference type="CDD" id="cd07377">
    <property type="entry name" value="WHTH_GntR"/>
    <property type="match status" value="1"/>
</dbReference>
<dbReference type="Gene3D" id="1.10.10.10">
    <property type="entry name" value="Winged helix-like DNA-binding domain superfamily/Winged helix DNA-binding domain"/>
    <property type="match status" value="1"/>
</dbReference>
<evidence type="ECO:0000313" key="6">
    <source>
        <dbReference type="Proteomes" id="UP001222434"/>
    </source>
</evidence>
<evidence type="ECO:0000256" key="1">
    <source>
        <dbReference type="ARBA" id="ARBA00023015"/>
    </source>
</evidence>
<dbReference type="InterPro" id="IPR011663">
    <property type="entry name" value="UTRA"/>
</dbReference>